<evidence type="ECO:0008006" key="4">
    <source>
        <dbReference type="Google" id="ProtNLM"/>
    </source>
</evidence>
<keyword evidence="3" id="KW-1185">Reference proteome</keyword>
<protein>
    <recommendedName>
        <fullName evidence="4">Cellulose biosynthesis protein BcsS</fullName>
    </recommendedName>
</protein>
<evidence type="ECO:0000313" key="2">
    <source>
        <dbReference type="EMBL" id="MCQ8185777.1"/>
    </source>
</evidence>
<name>A0A9X2RKN5_9PROT</name>
<dbReference type="AlphaFoldDB" id="A0A9X2RKN5"/>
<evidence type="ECO:0000313" key="3">
    <source>
        <dbReference type="Proteomes" id="UP001142610"/>
    </source>
</evidence>
<sequence>MRGVCCVVAAAVCWAHGLAEAGVWQQRQGTSLVIQTQEYLRAEAEDRLFQQSVLRNYAEVPIGRYSIGYKAGYAFQQAEGEDYLNQASGFNEAELFVSRHTTFDRSAFALRGSWIIPTTKVARGQRQMGQDAAAEFGSSLGSSRGSLFAEGYLGYRRSFGMDADQFRADTVVGYHAGPLLLLAQTFTTRSLGGEEPGGLDFDLTQASVSAVMPVHGSLSLEIGGRADLAADGFDEGRSVFFSLWWRR</sequence>
<feature type="signal peptide" evidence="1">
    <location>
        <begin position="1"/>
        <end position="21"/>
    </location>
</feature>
<organism evidence="2 3">
    <name type="scientific">Parvularcula maris</name>
    <dbReference type="NCBI Taxonomy" id="2965077"/>
    <lineage>
        <taxon>Bacteria</taxon>
        <taxon>Pseudomonadati</taxon>
        <taxon>Pseudomonadota</taxon>
        <taxon>Alphaproteobacteria</taxon>
        <taxon>Parvularculales</taxon>
        <taxon>Parvularculaceae</taxon>
        <taxon>Parvularcula</taxon>
    </lineage>
</organism>
<dbReference type="Proteomes" id="UP001142610">
    <property type="component" value="Unassembled WGS sequence"/>
</dbReference>
<feature type="chain" id="PRO_5040966942" description="Cellulose biosynthesis protein BcsS" evidence="1">
    <location>
        <begin position="22"/>
        <end position="247"/>
    </location>
</feature>
<keyword evidence="1" id="KW-0732">Signal</keyword>
<dbReference type="EMBL" id="JANIBC010000008">
    <property type="protein sequence ID" value="MCQ8185777.1"/>
    <property type="molecule type" value="Genomic_DNA"/>
</dbReference>
<gene>
    <name evidence="2" type="ORF">NOG11_10255</name>
</gene>
<comment type="caution">
    <text evidence="2">The sequence shown here is derived from an EMBL/GenBank/DDBJ whole genome shotgun (WGS) entry which is preliminary data.</text>
</comment>
<dbReference type="RefSeq" id="WP_256619667.1">
    <property type="nucleotide sequence ID" value="NZ_JANIBC010000008.1"/>
</dbReference>
<accession>A0A9X2RKN5</accession>
<evidence type="ECO:0000256" key="1">
    <source>
        <dbReference type="SAM" id="SignalP"/>
    </source>
</evidence>
<reference evidence="2" key="1">
    <citation type="submission" date="2022-07" db="EMBL/GenBank/DDBJ databases">
        <title>Parvularcula maris sp. nov., an algicidal bacterium isolated from seawater.</title>
        <authorList>
            <person name="Li F."/>
        </authorList>
    </citation>
    <scope>NUCLEOTIDE SEQUENCE</scope>
    <source>
        <strain evidence="2">BGMRC 0090</strain>
    </source>
</reference>
<proteinExistence type="predicted"/>